<accession>A0A9X0SLS6</accession>
<dbReference type="InterPro" id="IPR041657">
    <property type="entry name" value="HTH_17"/>
</dbReference>
<proteinExistence type="predicted"/>
<keyword evidence="2" id="KW-0238">DNA-binding</keyword>
<evidence type="ECO:0000313" key="2">
    <source>
        <dbReference type="EMBL" id="KXY33073.1"/>
    </source>
</evidence>
<dbReference type="Proteomes" id="UP000075476">
    <property type="component" value="Unassembled WGS sequence"/>
</dbReference>
<comment type="caution">
    <text evidence="2">The sequence shown here is derived from an EMBL/GenBank/DDBJ whole genome shotgun (WGS) entry which is preliminary data.</text>
</comment>
<dbReference type="GO" id="GO:0003677">
    <property type="term" value="F:DNA binding"/>
    <property type="evidence" value="ECO:0007669"/>
    <property type="project" value="UniProtKB-KW"/>
</dbReference>
<organism evidence="2 3">
    <name type="scientific">Bacillus cereus</name>
    <dbReference type="NCBI Taxonomy" id="1396"/>
    <lineage>
        <taxon>Bacteria</taxon>
        <taxon>Bacillati</taxon>
        <taxon>Bacillota</taxon>
        <taxon>Bacilli</taxon>
        <taxon>Bacillales</taxon>
        <taxon>Bacillaceae</taxon>
        <taxon>Bacillus</taxon>
        <taxon>Bacillus cereus group</taxon>
    </lineage>
</organism>
<dbReference type="AlphaFoldDB" id="A0A9X0SLS6"/>
<dbReference type="EMBL" id="LOMO01000201">
    <property type="protein sequence ID" value="KXY33073.1"/>
    <property type="molecule type" value="Genomic_DNA"/>
</dbReference>
<protein>
    <submittedName>
        <fullName evidence="2">DNA-binding protein</fullName>
    </submittedName>
</protein>
<sequence length="139" mass="15547">MELELLNDLTTELKTRVLSGAVTWELINAIVLDRLEGIADKATMNEFGIGMYGVKWEDVNLKPYAVLDNVIGVNDAHLISGLSPGHIKNLCAAGAIESKKIGGTWVINRERFEEWFKCSCKNETNSTQTKYCKREVKTI</sequence>
<gene>
    <name evidence="2" type="ORF">AT268_17060</name>
</gene>
<name>A0A9X0SLS6_BACCE</name>
<dbReference type="Pfam" id="PF12728">
    <property type="entry name" value="HTH_17"/>
    <property type="match status" value="1"/>
</dbReference>
<dbReference type="RefSeq" id="WP_061663816.1">
    <property type="nucleotide sequence ID" value="NZ_JBPCHO010000033.1"/>
</dbReference>
<feature type="domain" description="Helix-turn-helix" evidence="1">
    <location>
        <begin position="73"/>
        <end position="116"/>
    </location>
</feature>
<evidence type="ECO:0000313" key="3">
    <source>
        <dbReference type="Proteomes" id="UP000075476"/>
    </source>
</evidence>
<reference evidence="2 3" key="1">
    <citation type="submission" date="2015-12" db="EMBL/GenBank/DDBJ databases">
        <title>Bacillus cereus Group isolate.</title>
        <authorList>
            <person name="Kovac J."/>
        </authorList>
    </citation>
    <scope>NUCLEOTIDE SEQUENCE [LARGE SCALE GENOMIC DNA]</scope>
    <source>
        <strain evidence="2 3">FSL K6-0073</strain>
    </source>
</reference>
<evidence type="ECO:0000259" key="1">
    <source>
        <dbReference type="Pfam" id="PF12728"/>
    </source>
</evidence>